<proteinExistence type="predicted"/>
<dbReference type="Proteomes" id="UP001180489">
    <property type="component" value="Unassembled WGS sequence"/>
</dbReference>
<dbReference type="EMBL" id="JAVRFF010000061">
    <property type="protein sequence ID" value="MDT0477387.1"/>
    <property type="molecule type" value="Genomic_DNA"/>
</dbReference>
<organism evidence="2 3">
    <name type="scientific">Streptomyces hintoniae</name>
    <dbReference type="NCBI Taxonomy" id="3075521"/>
    <lineage>
        <taxon>Bacteria</taxon>
        <taxon>Bacillati</taxon>
        <taxon>Actinomycetota</taxon>
        <taxon>Actinomycetes</taxon>
        <taxon>Kitasatosporales</taxon>
        <taxon>Streptomycetaceae</taxon>
        <taxon>Streptomyces</taxon>
    </lineage>
</organism>
<evidence type="ECO:0000313" key="2">
    <source>
        <dbReference type="EMBL" id="MDT0477387.1"/>
    </source>
</evidence>
<dbReference type="RefSeq" id="WP_311637592.1">
    <property type="nucleotide sequence ID" value="NZ_JAVRFF010000061.1"/>
</dbReference>
<gene>
    <name evidence="2" type="ORF">RM863_35225</name>
</gene>
<name>A0ABU2UX72_9ACTN</name>
<evidence type="ECO:0000256" key="1">
    <source>
        <dbReference type="SAM" id="MobiDB-lite"/>
    </source>
</evidence>
<feature type="compositionally biased region" description="Basic and acidic residues" evidence="1">
    <location>
        <begin position="84"/>
        <end position="95"/>
    </location>
</feature>
<comment type="caution">
    <text evidence="2">The sequence shown here is derived from an EMBL/GenBank/DDBJ whole genome shotgun (WGS) entry which is preliminary data.</text>
</comment>
<protein>
    <submittedName>
        <fullName evidence="2">Holin</fullName>
    </submittedName>
</protein>
<sequence>MPRHAGRLRICSTPGCPEYTAQGRCPDCRAAADQARGGARARGYGRAHEGFRAAVLARDPECVLCHNAPSVHADHWPIDRRELVRRGDDPNDPQHGRGLCQPCHSTETAREQPGGWNR</sequence>
<feature type="region of interest" description="Disordered" evidence="1">
    <location>
        <begin position="84"/>
        <end position="118"/>
    </location>
</feature>
<reference evidence="2" key="1">
    <citation type="submission" date="2024-05" db="EMBL/GenBank/DDBJ databases">
        <title>30 novel species of actinomycetes from the DSMZ collection.</title>
        <authorList>
            <person name="Nouioui I."/>
        </authorList>
    </citation>
    <scope>NUCLEOTIDE SEQUENCE</scope>
    <source>
        <strain evidence="2">DSM 41014</strain>
    </source>
</reference>
<accession>A0ABU2UX72</accession>
<evidence type="ECO:0000313" key="3">
    <source>
        <dbReference type="Proteomes" id="UP001180489"/>
    </source>
</evidence>
<keyword evidence="3" id="KW-1185">Reference proteome</keyword>